<dbReference type="AlphaFoldDB" id="A0A015KJ13"/>
<reference evidence="2 3" key="1">
    <citation type="submission" date="2014-02" db="EMBL/GenBank/DDBJ databases">
        <title>Single nucleus genome sequencing reveals high similarity among nuclei of an endomycorrhizal fungus.</title>
        <authorList>
            <person name="Lin K."/>
            <person name="Geurts R."/>
            <person name="Zhang Z."/>
            <person name="Limpens E."/>
            <person name="Saunders D.G."/>
            <person name="Mu D."/>
            <person name="Pang E."/>
            <person name="Cao H."/>
            <person name="Cha H."/>
            <person name="Lin T."/>
            <person name="Zhou Q."/>
            <person name="Shang Y."/>
            <person name="Li Y."/>
            <person name="Ivanov S."/>
            <person name="Sharma T."/>
            <person name="Velzen R.V."/>
            <person name="Ruijter N.D."/>
            <person name="Aanen D.K."/>
            <person name="Win J."/>
            <person name="Kamoun S."/>
            <person name="Bisseling T."/>
            <person name="Huang S."/>
        </authorList>
    </citation>
    <scope>NUCLEOTIDE SEQUENCE [LARGE SCALE GENOMIC DNA]</scope>
    <source>
        <strain evidence="3">DAOM197198w</strain>
    </source>
</reference>
<sequence>MNASSNVILSTDPNESYKDFTSRPIVRIQKRRNIFAPTFGQVLINPSTTNMSTLNQDNTRLCLETPPPEPIRPNCDFTPKPIVRPRSRNEYTPPTPGQY</sequence>
<proteinExistence type="predicted"/>
<keyword evidence="3" id="KW-1185">Reference proteome</keyword>
<feature type="region of interest" description="Disordered" evidence="1">
    <location>
        <begin position="65"/>
        <end position="99"/>
    </location>
</feature>
<accession>A0A015KJ13</accession>
<protein>
    <submittedName>
        <fullName evidence="2">Uncharacterized protein</fullName>
    </submittedName>
</protein>
<evidence type="ECO:0000313" key="2">
    <source>
        <dbReference type="EMBL" id="EXX79605.1"/>
    </source>
</evidence>
<evidence type="ECO:0000313" key="3">
    <source>
        <dbReference type="Proteomes" id="UP000022910"/>
    </source>
</evidence>
<dbReference type="EMBL" id="JEMT01002357">
    <property type="protein sequence ID" value="EXX79605.1"/>
    <property type="molecule type" value="Genomic_DNA"/>
</dbReference>
<dbReference type="HOGENOM" id="CLU_2321576_0_0_1"/>
<gene>
    <name evidence="2" type="ORF">RirG_003970</name>
</gene>
<comment type="caution">
    <text evidence="2">The sequence shown here is derived from an EMBL/GenBank/DDBJ whole genome shotgun (WGS) entry which is preliminary data.</text>
</comment>
<name>A0A015KJ13_RHIIW</name>
<organism evidence="2 3">
    <name type="scientific">Rhizophagus irregularis (strain DAOM 197198w)</name>
    <name type="common">Glomus intraradices</name>
    <dbReference type="NCBI Taxonomy" id="1432141"/>
    <lineage>
        <taxon>Eukaryota</taxon>
        <taxon>Fungi</taxon>
        <taxon>Fungi incertae sedis</taxon>
        <taxon>Mucoromycota</taxon>
        <taxon>Glomeromycotina</taxon>
        <taxon>Glomeromycetes</taxon>
        <taxon>Glomerales</taxon>
        <taxon>Glomeraceae</taxon>
        <taxon>Rhizophagus</taxon>
    </lineage>
</organism>
<evidence type="ECO:0000256" key="1">
    <source>
        <dbReference type="SAM" id="MobiDB-lite"/>
    </source>
</evidence>
<dbReference type="Proteomes" id="UP000022910">
    <property type="component" value="Unassembled WGS sequence"/>
</dbReference>